<dbReference type="PANTHER" id="PTHR32347">
    <property type="entry name" value="EFFLUX SYSTEM COMPONENT YKNX-RELATED"/>
    <property type="match status" value="1"/>
</dbReference>
<comment type="subcellular location">
    <subcellularLocation>
        <location evidence="1">Cell envelope</location>
    </subcellularLocation>
</comment>
<feature type="domain" description="CzcB-like barrel-sandwich hybrid" evidence="4">
    <location>
        <begin position="93"/>
        <end position="293"/>
    </location>
</feature>
<comment type="caution">
    <text evidence="6">The sequence shown here is derived from an EMBL/GenBank/DDBJ whole genome shotgun (WGS) entry which is preliminary data.</text>
</comment>
<evidence type="ECO:0000256" key="2">
    <source>
        <dbReference type="ARBA" id="ARBA00023054"/>
    </source>
</evidence>
<dbReference type="Pfam" id="PF25990">
    <property type="entry name" value="Beta-barrel_YknX"/>
    <property type="match status" value="1"/>
</dbReference>
<keyword evidence="3" id="KW-1133">Transmembrane helix</keyword>
<dbReference type="InterPro" id="IPR050465">
    <property type="entry name" value="UPF0194_transport"/>
</dbReference>
<dbReference type="OMA" id="QAQVEMI"/>
<name>A0AAE2RM10_CLOBE</name>
<organism evidence="6 7">
    <name type="scientific">Clostridium beijerinckii</name>
    <name type="common">Clostridium MP</name>
    <dbReference type="NCBI Taxonomy" id="1520"/>
    <lineage>
        <taxon>Bacteria</taxon>
        <taxon>Bacillati</taxon>
        <taxon>Bacillota</taxon>
        <taxon>Clostridia</taxon>
        <taxon>Eubacteriales</taxon>
        <taxon>Clostridiaceae</taxon>
        <taxon>Clostridium</taxon>
    </lineage>
</organism>
<dbReference type="GO" id="GO:0030313">
    <property type="term" value="C:cell envelope"/>
    <property type="evidence" value="ECO:0007669"/>
    <property type="project" value="UniProtKB-SubCell"/>
</dbReference>
<accession>A0AAE2RM10</accession>
<evidence type="ECO:0000313" key="7">
    <source>
        <dbReference type="Proteomes" id="UP000631418"/>
    </source>
</evidence>
<evidence type="ECO:0000256" key="1">
    <source>
        <dbReference type="ARBA" id="ARBA00004196"/>
    </source>
</evidence>
<protein>
    <submittedName>
        <fullName evidence="6">HlyD family efflux transporter periplasmic adaptor subunit</fullName>
    </submittedName>
</protein>
<sequence>MKKLLINKSIINKPDDNYNDLNSSSKKRFSIKTNKKLIVILVVLIAMGIGTKIAITLLADQGLEKSKYTVLQAGGNITKVNYKGEVKSENSTNVYSNLSIPIKEVKVELGDKVKANDVLAVLDTNKLEKQINELEATISTADASNKVELANAESEYNTALTQSNDENNGDIKNAEVALEGAKLDLENKKKIYENNKLLFENGAISKQDMDTYEISYKNAQNTFDNCTVSLKNIKTKVQQNLTTAKNKYDEARVKAEDKSQHVSIENLKNDLKDAVIIAPVDGIITAKNASVGNPSTGALFEIKDEDNTTVRLDVKEVDIEKIKVGQKAEVKTDSTGADIINGEVVSIQPIAEAEDKSSLTLNNDSNDEEAKFEVKIKITDTNYKLKIGMKAQADIIVDEKDGTYTVPIESIIKDKDNNDCIYIAEKQEKDYVVKQIRITKGAETDINAEISGKDIKDGLIVLNSPSDYEIGSIIKINGR</sequence>
<dbReference type="AlphaFoldDB" id="A0AAE2RM10"/>
<dbReference type="Gene3D" id="2.40.50.100">
    <property type="match status" value="1"/>
</dbReference>
<proteinExistence type="predicted"/>
<dbReference type="InterPro" id="IPR058647">
    <property type="entry name" value="BSH_CzcB-like"/>
</dbReference>
<dbReference type="Pfam" id="PF25973">
    <property type="entry name" value="BSH_CzcB"/>
    <property type="match status" value="1"/>
</dbReference>
<dbReference type="EMBL" id="JADOEF010000001">
    <property type="protein sequence ID" value="MBF7807872.1"/>
    <property type="molecule type" value="Genomic_DNA"/>
</dbReference>
<dbReference type="InterPro" id="IPR058636">
    <property type="entry name" value="Beta-barrel_YknX"/>
</dbReference>
<dbReference type="RefSeq" id="WP_011967612.1">
    <property type="nucleotide sequence ID" value="NZ_CP053893.1"/>
</dbReference>
<evidence type="ECO:0000256" key="3">
    <source>
        <dbReference type="SAM" id="Phobius"/>
    </source>
</evidence>
<dbReference type="Gene3D" id="2.40.30.170">
    <property type="match status" value="1"/>
</dbReference>
<reference evidence="6" key="1">
    <citation type="submission" date="2020-11" db="EMBL/GenBank/DDBJ databases">
        <authorList>
            <person name="Thieme N."/>
            <person name="Liebl W."/>
            <person name="Zverlov V."/>
        </authorList>
    </citation>
    <scope>NUCLEOTIDE SEQUENCE</scope>
    <source>
        <strain evidence="6">NT08</strain>
    </source>
</reference>
<feature type="transmembrane region" description="Helical" evidence="3">
    <location>
        <begin position="37"/>
        <end position="59"/>
    </location>
</feature>
<keyword evidence="2" id="KW-0175">Coiled coil</keyword>
<evidence type="ECO:0000259" key="4">
    <source>
        <dbReference type="Pfam" id="PF25973"/>
    </source>
</evidence>
<dbReference type="Proteomes" id="UP000631418">
    <property type="component" value="Unassembled WGS sequence"/>
</dbReference>
<dbReference type="SUPFAM" id="SSF111369">
    <property type="entry name" value="HlyD-like secretion proteins"/>
    <property type="match status" value="2"/>
</dbReference>
<keyword evidence="3" id="KW-0472">Membrane</keyword>
<evidence type="ECO:0000259" key="5">
    <source>
        <dbReference type="Pfam" id="PF25990"/>
    </source>
</evidence>
<evidence type="ECO:0000313" key="6">
    <source>
        <dbReference type="EMBL" id="MBF7807872.1"/>
    </source>
</evidence>
<gene>
    <name evidence="6" type="ORF">IS491_04020</name>
</gene>
<dbReference type="PRINTS" id="PR01490">
    <property type="entry name" value="RTXTOXIND"/>
</dbReference>
<keyword evidence="3" id="KW-0812">Transmembrane</keyword>
<dbReference type="Gene3D" id="1.10.287.470">
    <property type="entry name" value="Helix hairpin bin"/>
    <property type="match status" value="1"/>
</dbReference>
<feature type="domain" description="YknX-like beta-barrel" evidence="5">
    <location>
        <begin position="310"/>
        <end position="395"/>
    </location>
</feature>
<dbReference type="PANTHER" id="PTHR32347:SF14">
    <property type="entry name" value="EFFLUX SYSTEM COMPONENT YKNX-RELATED"/>
    <property type="match status" value="1"/>
</dbReference>